<sequence length="257" mass="28341">MEENRRVRQQRTKPKVATLVVLLLAGIAALGHIGATLAFTGPSTPIKTSLQPELNRYFLGPLDQGWSLFAPGPYSQDEYFTMRACLSSADVCAGGQEAGAKFTEWRDVTSEEMVKRAGNMFSDRETKQSKVIHGRLWSAASDLSSDARSEIEKPFIQGTPVFGVDLGSSAASDKYSSSELSNLRAYKRLEDTAVGFASLYAIEQWGGASMVEIKLRREPVTTFAQRHSETAKSKPIETYIGWRDTKEFSEAAVAVWK</sequence>
<dbReference type="RefSeq" id="WP_346058861.1">
    <property type="nucleotide sequence ID" value="NZ_BAAAVQ010000011.1"/>
</dbReference>
<dbReference type="Pfam" id="PF19136">
    <property type="entry name" value="DUF5819"/>
    <property type="match status" value="1"/>
</dbReference>
<keyword evidence="2" id="KW-1185">Reference proteome</keyword>
<organism evidence="1 2">
    <name type="scientific">Glutamicibacter bergerei</name>
    <dbReference type="NCBI Taxonomy" id="256702"/>
    <lineage>
        <taxon>Bacteria</taxon>
        <taxon>Bacillati</taxon>
        <taxon>Actinomycetota</taxon>
        <taxon>Actinomycetes</taxon>
        <taxon>Micrococcales</taxon>
        <taxon>Micrococcaceae</taxon>
        <taxon>Glutamicibacter</taxon>
    </lineage>
</organism>
<accession>A0ABV9MSC4</accession>
<protein>
    <submittedName>
        <fullName evidence="1">DUF5819 family protein</fullName>
    </submittedName>
</protein>
<name>A0ABV9MSC4_9MICC</name>
<dbReference type="EMBL" id="JBHSHE010000086">
    <property type="protein sequence ID" value="MFC4717909.1"/>
    <property type="molecule type" value="Genomic_DNA"/>
</dbReference>
<evidence type="ECO:0000313" key="1">
    <source>
        <dbReference type="EMBL" id="MFC4717909.1"/>
    </source>
</evidence>
<reference evidence="2" key="1">
    <citation type="journal article" date="2019" name="Int. J. Syst. Evol. Microbiol.">
        <title>The Global Catalogue of Microorganisms (GCM) 10K type strain sequencing project: providing services to taxonomists for standard genome sequencing and annotation.</title>
        <authorList>
            <consortium name="The Broad Institute Genomics Platform"/>
            <consortium name="The Broad Institute Genome Sequencing Center for Infectious Disease"/>
            <person name="Wu L."/>
            <person name="Ma J."/>
        </authorList>
    </citation>
    <scope>NUCLEOTIDE SEQUENCE [LARGE SCALE GENOMIC DNA]</scope>
    <source>
        <strain evidence="2">CGMCC 1.12849</strain>
    </source>
</reference>
<dbReference type="InterPro" id="IPR043857">
    <property type="entry name" value="DUF5819"/>
</dbReference>
<comment type="caution">
    <text evidence="1">The sequence shown here is derived from an EMBL/GenBank/DDBJ whole genome shotgun (WGS) entry which is preliminary data.</text>
</comment>
<gene>
    <name evidence="1" type="ORF">ACFO7V_17445</name>
</gene>
<dbReference type="Proteomes" id="UP001595884">
    <property type="component" value="Unassembled WGS sequence"/>
</dbReference>
<evidence type="ECO:0000313" key="2">
    <source>
        <dbReference type="Proteomes" id="UP001595884"/>
    </source>
</evidence>
<proteinExistence type="predicted"/>